<protein>
    <submittedName>
        <fullName evidence="1">Uncharacterized protein</fullName>
    </submittedName>
</protein>
<proteinExistence type="predicted"/>
<name>A0A164YHM0_9CRUS</name>
<evidence type="ECO:0000313" key="2">
    <source>
        <dbReference type="Proteomes" id="UP000076858"/>
    </source>
</evidence>
<comment type="caution">
    <text evidence="1">The sequence shown here is derived from an EMBL/GenBank/DDBJ whole genome shotgun (WGS) entry which is preliminary data.</text>
</comment>
<reference evidence="1 2" key="1">
    <citation type="submission" date="2016-03" db="EMBL/GenBank/DDBJ databases">
        <title>EvidentialGene: Evidence-directed Construction of Genes on Genomes.</title>
        <authorList>
            <person name="Gilbert D.G."/>
            <person name="Choi J.-H."/>
            <person name="Mockaitis K."/>
            <person name="Colbourne J."/>
            <person name="Pfrender M."/>
        </authorList>
    </citation>
    <scope>NUCLEOTIDE SEQUENCE [LARGE SCALE GENOMIC DNA]</scope>
    <source>
        <strain evidence="1 2">Xinb3</strain>
        <tissue evidence="1">Complete organism</tissue>
    </source>
</reference>
<sequence length="57" mass="6595">MILVGIDYALPAIKMFHKCTRTPQLLTTRLVVTIKVYTLHNYAIRLYQPSCFLAAWP</sequence>
<organism evidence="1 2">
    <name type="scientific">Daphnia magna</name>
    <dbReference type="NCBI Taxonomy" id="35525"/>
    <lineage>
        <taxon>Eukaryota</taxon>
        <taxon>Metazoa</taxon>
        <taxon>Ecdysozoa</taxon>
        <taxon>Arthropoda</taxon>
        <taxon>Crustacea</taxon>
        <taxon>Branchiopoda</taxon>
        <taxon>Diplostraca</taxon>
        <taxon>Cladocera</taxon>
        <taxon>Anomopoda</taxon>
        <taxon>Daphniidae</taxon>
        <taxon>Daphnia</taxon>
    </lineage>
</organism>
<gene>
    <name evidence="1" type="ORF">APZ42_019341</name>
</gene>
<keyword evidence="2" id="KW-1185">Reference proteome</keyword>
<dbReference type="AlphaFoldDB" id="A0A164YHM0"/>
<dbReference type="Proteomes" id="UP000076858">
    <property type="component" value="Unassembled WGS sequence"/>
</dbReference>
<dbReference type="EMBL" id="LRGB01000915">
    <property type="protein sequence ID" value="KZS15255.1"/>
    <property type="molecule type" value="Genomic_DNA"/>
</dbReference>
<accession>A0A164YHM0</accession>
<evidence type="ECO:0000313" key="1">
    <source>
        <dbReference type="EMBL" id="KZS15255.1"/>
    </source>
</evidence>